<dbReference type="GO" id="GO:0009636">
    <property type="term" value="P:response to toxic substance"/>
    <property type="evidence" value="ECO:0007669"/>
    <property type="project" value="TreeGrafter"/>
</dbReference>
<dbReference type="Pfam" id="PF07853">
    <property type="entry name" value="DUF1648"/>
    <property type="match status" value="1"/>
</dbReference>
<feature type="transmembrane region" description="Helical" evidence="1">
    <location>
        <begin position="178"/>
        <end position="194"/>
    </location>
</feature>
<feature type="transmembrane region" description="Helical" evidence="1">
    <location>
        <begin position="155"/>
        <end position="172"/>
    </location>
</feature>
<feature type="transmembrane region" description="Helical" evidence="1">
    <location>
        <begin position="117"/>
        <end position="135"/>
    </location>
</feature>
<gene>
    <name evidence="3" type="ORF">XA3_01620</name>
</gene>
<feature type="transmembrane region" description="Helical" evidence="1">
    <location>
        <begin position="88"/>
        <end position="111"/>
    </location>
</feature>
<dbReference type="AlphaFoldDB" id="A0AAU9DHF1"/>
<feature type="domain" description="DUF1648" evidence="2">
    <location>
        <begin position="17"/>
        <end position="63"/>
    </location>
</feature>
<keyword evidence="1" id="KW-0472">Membrane</keyword>
<feature type="transmembrane region" description="Helical" evidence="1">
    <location>
        <begin position="54"/>
        <end position="76"/>
    </location>
</feature>
<dbReference type="PANTHER" id="PTHR37810:SF5">
    <property type="entry name" value="IMMUNITY PROTEIN SDPI"/>
    <property type="match status" value="1"/>
</dbReference>
<sequence>MTSKRNLFNWTIVTVAIILAPMILGVIFYSQLPMRIPNHFGVNNQPDRFINKNLALFGIPIIATLLQLVLVGAYQADAKRRSRPLRMSWVLFLITPIISTVIYLITLSFGLGNALDVRRIVTFVIAIFFIAMGNYFPTLTSEDHIAFKSKIGRKLGYAFVLAGLALLGSLFFNYVGSLLVMGIFIVYILGLVIHR</sequence>
<name>A0AAU9DHF1_9LACO</name>
<protein>
    <recommendedName>
        <fullName evidence="2">DUF1648 domain-containing protein</fullName>
    </recommendedName>
</protein>
<dbReference type="RefSeq" id="WP_317635667.1">
    <property type="nucleotide sequence ID" value="NZ_AP026802.1"/>
</dbReference>
<organism evidence="3 4">
    <name type="scientific">Xylocopilactobacillus apicola</name>
    <dbReference type="NCBI Taxonomy" id="2932184"/>
    <lineage>
        <taxon>Bacteria</taxon>
        <taxon>Bacillati</taxon>
        <taxon>Bacillota</taxon>
        <taxon>Bacilli</taxon>
        <taxon>Lactobacillales</taxon>
        <taxon>Lactobacillaceae</taxon>
        <taxon>Xylocopilactobacillus</taxon>
    </lineage>
</organism>
<proteinExistence type="predicted"/>
<dbReference type="PANTHER" id="PTHR37810">
    <property type="entry name" value="IMMUNITY PROTEIN SDPI"/>
    <property type="match status" value="1"/>
</dbReference>
<keyword evidence="1" id="KW-1133">Transmembrane helix</keyword>
<dbReference type="InterPro" id="IPR012867">
    <property type="entry name" value="DUF1648"/>
</dbReference>
<dbReference type="Proteomes" id="UP001321861">
    <property type="component" value="Chromosome"/>
</dbReference>
<dbReference type="EMBL" id="AP026802">
    <property type="protein sequence ID" value="BDR57721.1"/>
    <property type="molecule type" value="Genomic_DNA"/>
</dbReference>
<dbReference type="KEGG" id="xap:XA3_01620"/>
<accession>A0AAU9DHF1</accession>
<evidence type="ECO:0000256" key="1">
    <source>
        <dbReference type="SAM" id="Phobius"/>
    </source>
</evidence>
<reference evidence="3 4" key="1">
    <citation type="journal article" date="2023" name="Microbiol. Spectr.">
        <title>Symbiosis of Carpenter Bees with Uncharacterized Lactic Acid Bacteria Showing NAD Auxotrophy.</title>
        <authorList>
            <person name="Kawasaki S."/>
            <person name="Ozawa K."/>
            <person name="Mori T."/>
            <person name="Yamamoto A."/>
            <person name="Ito M."/>
            <person name="Ohkuma M."/>
            <person name="Sakamoto M."/>
            <person name="Matsutani M."/>
        </authorList>
    </citation>
    <scope>NUCLEOTIDE SEQUENCE [LARGE SCALE GENOMIC DNA]</scope>
    <source>
        <strain evidence="3 4">XA3</strain>
    </source>
</reference>
<keyword evidence="4" id="KW-1185">Reference proteome</keyword>
<feature type="transmembrane region" description="Helical" evidence="1">
    <location>
        <begin position="7"/>
        <end position="29"/>
    </location>
</feature>
<evidence type="ECO:0000313" key="4">
    <source>
        <dbReference type="Proteomes" id="UP001321861"/>
    </source>
</evidence>
<evidence type="ECO:0000313" key="3">
    <source>
        <dbReference type="EMBL" id="BDR57721.1"/>
    </source>
</evidence>
<keyword evidence="1" id="KW-0812">Transmembrane</keyword>
<evidence type="ECO:0000259" key="2">
    <source>
        <dbReference type="Pfam" id="PF07853"/>
    </source>
</evidence>